<keyword evidence="1" id="KW-0472">Membrane</keyword>
<gene>
    <name evidence="2" type="ORF">DFR44_10647</name>
</gene>
<keyword evidence="3" id="KW-1185">Reference proteome</keyword>
<proteinExistence type="predicted"/>
<evidence type="ECO:0000313" key="3">
    <source>
        <dbReference type="Proteomes" id="UP000294480"/>
    </source>
</evidence>
<keyword evidence="1" id="KW-1133">Transmembrane helix</keyword>
<protein>
    <recommendedName>
        <fullName evidence="4">Phage abortive infection protein</fullName>
    </recommendedName>
</protein>
<evidence type="ECO:0000313" key="2">
    <source>
        <dbReference type="EMBL" id="TDR31984.1"/>
    </source>
</evidence>
<sequence length="332" mass="38109">MVYPISCIFLKLLVLFISVTVFCVLSIATLHFLPNFLKKFMSHKNMKAKVKNIICDLVKLIAILLVGLIILWLVYKYGWLNKSRAFEFPSSSAERGQFGDFFGGVFNPIIGLFSAYFVYRAFKAQIDANEKIREQFQIEHLEAGIASLYGFLEKNIESFSFKSLPPSYLKTKEEMDEILSSPKYRYSSARNEDKIEAYNCDTLEDIESSEGGAAIHKLICQIICEPHASESELQDEDSVQQLINILETFLELLIRIKDCENKMSSKNTEHKHAYRLLLESLFKYQIAKNHSDYDLCSHQHGLPEKLSNTFSSIQDELRIARSNKIVPNVENT</sequence>
<dbReference type="Proteomes" id="UP000294480">
    <property type="component" value="Unassembled WGS sequence"/>
</dbReference>
<organism evidence="2 3">
    <name type="scientific">Hydromonas duriensis</name>
    <dbReference type="NCBI Taxonomy" id="1527608"/>
    <lineage>
        <taxon>Bacteria</taxon>
        <taxon>Pseudomonadati</taxon>
        <taxon>Pseudomonadota</taxon>
        <taxon>Betaproteobacteria</taxon>
        <taxon>Burkholderiales</taxon>
        <taxon>Burkholderiaceae</taxon>
        <taxon>Hydromonas</taxon>
    </lineage>
</organism>
<evidence type="ECO:0008006" key="4">
    <source>
        <dbReference type="Google" id="ProtNLM"/>
    </source>
</evidence>
<evidence type="ECO:0000256" key="1">
    <source>
        <dbReference type="SAM" id="Phobius"/>
    </source>
</evidence>
<dbReference type="EMBL" id="SNZE01000006">
    <property type="protein sequence ID" value="TDR31984.1"/>
    <property type="molecule type" value="Genomic_DNA"/>
</dbReference>
<comment type="caution">
    <text evidence="2">The sequence shown here is derived from an EMBL/GenBank/DDBJ whole genome shotgun (WGS) entry which is preliminary data.</text>
</comment>
<feature type="transmembrane region" description="Helical" evidence="1">
    <location>
        <begin position="53"/>
        <end position="75"/>
    </location>
</feature>
<feature type="transmembrane region" description="Helical" evidence="1">
    <location>
        <begin position="12"/>
        <end position="33"/>
    </location>
</feature>
<reference evidence="2 3" key="1">
    <citation type="submission" date="2019-03" db="EMBL/GenBank/DDBJ databases">
        <title>Genomic Encyclopedia of Type Strains, Phase IV (KMG-IV): sequencing the most valuable type-strain genomes for metagenomic binning, comparative biology and taxonomic classification.</title>
        <authorList>
            <person name="Goeker M."/>
        </authorList>
    </citation>
    <scope>NUCLEOTIDE SEQUENCE [LARGE SCALE GENOMIC DNA]</scope>
    <source>
        <strain evidence="2 3">DSM 102852</strain>
    </source>
</reference>
<feature type="transmembrane region" description="Helical" evidence="1">
    <location>
        <begin position="101"/>
        <end position="119"/>
    </location>
</feature>
<keyword evidence="1" id="KW-0812">Transmembrane</keyword>
<accession>A0A4R6Y958</accession>
<dbReference type="AlphaFoldDB" id="A0A4R6Y958"/>
<name>A0A4R6Y958_9BURK</name>